<name>B4VSB3_9CYAN</name>
<evidence type="ECO:0000313" key="1">
    <source>
        <dbReference type="EMBL" id="EDX75081.1"/>
    </source>
</evidence>
<proteinExistence type="predicted"/>
<reference evidence="1 2" key="1">
    <citation type="submission" date="2008-07" db="EMBL/GenBank/DDBJ databases">
        <authorList>
            <person name="Tandeau de Marsac N."/>
            <person name="Ferriera S."/>
            <person name="Johnson J."/>
            <person name="Kravitz S."/>
            <person name="Beeson K."/>
            <person name="Sutton G."/>
            <person name="Rogers Y.-H."/>
            <person name="Friedman R."/>
            <person name="Frazier M."/>
            <person name="Venter J.C."/>
        </authorList>
    </citation>
    <scope>NUCLEOTIDE SEQUENCE [LARGE SCALE GENOMIC DNA]</scope>
    <source>
        <strain evidence="1 2">PCC 7420</strain>
    </source>
</reference>
<protein>
    <submittedName>
        <fullName evidence="1">Uncharacterized protein</fullName>
    </submittedName>
</protein>
<keyword evidence="2" id="KW-1185">Reference proteome</keyword>
<evidence type="ECO:0000313" key="2">
    <source>
        <dbReference type="Proteomes" id="UP000003835"/>
    </source>
</evidence>
<sequence length="68" mass="7636">MNKPITNKDDLEILIDELGLKAVLALIAAICQEKAERAKVVQGYYSDPCRQFMQAGARIRATLQRIEC</sequence>
<dbReference type="RefSeq" id="WP_006101356.1">
    <property type="nucleotide sequence ID" value="NZ_DS989850.1"/>
</dbReference>
<dbReference type="Proteomes" id="UP000003835">
    <property type="component" value="Unassembled WGS sequence"/>
</dbReference>
<dbReference type="AlphaFoldDB" id="B4VSB3"/>
<accession>B4VSB3</accession>
<dbReference type="HOGENOM" id="CLU_2786681_0_0_3"/>
<organism evidence="1 2">
    <name type="scientific">Coleofasciculus chthonoplastes PCC 7420</name>
    <dbReference type="NCBI Taxonomy" id="118168"/>
    <lineage>
        <taxon>Bacteria</taxon>
        <taxon>Bacillati</taxon>
        <taxon>Cyanobacteriota</taxon>
        <taxon>Cyanophyceae</taxon>
        <taxon>Coleofasciculales</taxon>
        <taxon>Coleofasciculaceae</taxon>
        <taxon>Coleofasciculus</taxon>
    </lineage>
</organism>
<gene>
    <name evidence="1" type="ORF">MC7420_2085</name>
</gene>
<dbReference type="STRING" id="118168.MC7420_2085"/>
<dbReference type="EMBL" id="DS989850">
    <property type="protein sequence ID" value="EDX75081.1"/>
    <property type="molecule type" value="Genomic_DNA"/>
</dbReference>